<dbReference type="Pfam" id="PF03054">
    <property type="entry name" value="tRNA_Me_trans"/>
    <property type="match status" value="1"/>
</dbReference>
<dbReference type="Proteomes" id="UP000245708">
    <property type="component" value="Unassembled WGS sequence"/>
</dbReference>
<dbReference type="GO" id="GO:0008168">
    <property type="term" value="F:methyltransferase activity"/>
    <property type="evidence" value="ECO:0007669"/>
    <property type="project" value="UniProtKB-KW"/>
</dbReference>
<dbReference type="InterPro" id="IPR046884">
    <property type="entry name" value="MnmA-like_central"/>
</dbReference>
<keyword evidence="9" id="KW-0963">Cytoplasm</keyword>
<dbReference type="GO" id="GO:0032259">
    <property type="term" value="P:methylation"/>
    <property type="evidence" value="ECO:0007669"/>
    <property type="project" value="UniProtKB-KW"/>
</dbReference>
<keyword evidence="6 9" id="KW-0694">RNA-binding</keyword>
<evidence type="ECO:0000259" key="10">
    <source>
        <dbReference type="Pfam" id="PF20258"/>
    </source>
</evidence>
<keyword evidence="5 9" id="KW-0067">ATP-binding</keyword>
<sequence length="380" mass="41106">MALDRPDTLNSLGFAKPPSQTRVVVAMSGGVDSSVVAAGLAEEGYDVVGVTLQLYDHGAALAKKGACCAGRDIHDARRVAETMGFPHYVLDYENTFREAVIDEFADSYLAGATPVPCIRCNERVKFKDLLQTARDLDADCMATGHYIQRKTGAHGAELHCATDAARDQSYFLFSTTQDQLDFLRFPLGHLASKAETRALAAKYGLPVADKPDSQDICFVPNGDYAAVIEKLRPGAADPGDIVDANGTVLGQHRGVIHYTIGQRRGLGIGGLADPLYVVKLDPDTRQVVVGPKDMLSTRTVPLREINWLGDVPLTSRDEWEVEVKIRSTRPPRPAVIRPLSPTEAEVTLLTPEEGVSPGQACVFYHTDGSRVLGGGWIHRG</sequence>
<dbReference type="PANTHER" id="PTHR11933:SF5">
    <property type="entry name" value="MITOCHONDRIAL TRNA-SPECIFIC 2-THIOURIDYLASE 1"/>
    <property type="match status" value="1"/>
</dbReference>
<evidence type="ECO:0000313" key="12">
    <source>
        <dbReference type="EMBL" id="PWK62738.1"/>
    </source>
</evidence>
<accession>A0A316GQ35</accession>
<dbReference type="GO" id="GO:0005737">
    <property type="term" value="C:cytoplasm"/>
    <property type="evidence" value="ECO:0007669"/>
    <property type="project" value="UniProtKB-SubCell"/>
</dbReference>
<evidence type="ECO:0000259" key="11">
    <source>
        <dbReference type="Pfam" id="PF20259"/>
    </source>
</evidence>
<evidence type="ECO:0000313" key="13">
    <source>
        <dbReference type="Proteomes" id="UP000245708"/>
    </source>
</evidence>
<comment type="function">
    <text evidence="9">Catalyzes the 2-thiolation of uridine at the wobble position (U34) of tRNA, leading to the formation of s(2)U34.</text>
</comment>
<feature type="site" description="Interaction with tRNA" evidence="9">
    <location>
        <position position="145"/>
    </location>
</feature>
<dbReference type="InterPro" id="IPR004506">
    <property type="entry name" value="MnmA-like"/>
</dbReference>
<dbReference type="Gene3D" id="3.40.50.620">
    <property type="entry name" value="HUPs"/>
    <property type="match status" value="1"/>
</dbReference>
<keyword evidence="13" id="KW-1185">Reference proteome</keyword>
<gene>
    <name evidence="9" type="primary">mnmA</name>
    <name evidence="12" type="ORF">C7455_101770</name>
</gene>
<comment type="caution">
    <text evidence="12">The sequence shown here is derived from an EMBL/GenBank/DDBJ whole genome shotgun (WGS) entry which is preliminary data.</text>
</comment>
<feature type="binding site" evidence="9">
    <location>
        <position position="52"/>
    </location>
    <ligand>
        <name>ATP</name>
        <dbReference type="ChEBI" id="CHEBI:30616"/>
    </ligand>
</feature>
<dbReference type="Pfam" id="PF20258">
    <property type="entry name" value="tRNA_Me_trans_C"/>
    <property type="match status" value="1"/>
</dbReference>
<protein>
    <recommendedName>
        <fullName evidence="9">tRNA-specific 2-thiouridylase MnmA</fullName>
        <ecNumber evidence="9">2.8.1.13</ecNumber>
    </recommendedName>
</protein>
<feature type="domain" description="tRNA-specific 2-thiouridylase MnmA-like central" evidence="11">
    <location>
        <begin position="236"/>
        <end position="290"/>
    </location>
</feature>
<dbReference type="NCBIfam" id="NF001138">
    <property type="entry name" value="PRK00143.1"/>
    <property type="match status" value="1"/>
</dbReference>
<dbReference type="NCBIfam" id="TIGR00420">
    <property type="entry name" value="trmU"/>
    <property type="match status" value="1"/>
</dbReference>
<dbReference type="InterPro" id="IPR023382">
    <property type="entry name" value="MnmA-like_central_sf"/>
</dbReference>
<dbReference type="CDD" id="cd01998">
    <property type="entry name" value="MnmA_TRMU-like"/>
    <property type="match status" value="1"/>
</dbReference>
<dbReference type="GO" id="GO:0002143">
    <property type="term" value="P:tRNA wobble position uridine thiolation"/>
    <property type="evidence" value="ECO:0007669"/>
    <property type="project" value="TreeGrafter"/>
</dbReference>
<dbReference type="InterPro" id="IPR014729">
    <property type="entry name" value="Rossmann-like_a/b/a_fold"/>
</dbReference>
<comment type="similarity">
    <text evidence="9">Belongs to the MnmA/TRMU family.</text>
</comment>
<feature type="region of interest" description="Interaction with tRNA" evidence="9">
    <location>
        <begin position="166"/>
        <end position="168"/>
    </location>
</feature>
<evidence type="ECO:0000256" key="4">
    <source>
        <dbReference type="ARBA" id="ARBA00022741"/>
    </source>
</evidence>
<comment type="caution">
    <text evidence="9">Lacks conserved residue(s) required for the propagation of feature annotation.</text>
</comment>
<evidence type="ECO:0000256" key="1">
    <source>
        <dbReference type="ARBA" id="ARBA00022555"/>
    </source>
</evidence>
<dbReference type="Gene3D" id="2.30.30.280">
    <property type="entry name" value="Adenine nucleotide alpha hydrolases-like domains"/>
    <property type="match status" value="1"/>
</dbReference>
<comment type="subcellular location">
    <subcellularLocation>
        <location evidence="9">Cytoplasm</location>
    </subcellularLocation>
</comment>
<reference evidence="12 13" key="1">
    <citation type="submission" date="2018-05" db="EMBL/GenBank/DDBJ databases">
        <title>Genomic Encyclopedia of Type Strains, Phase IV (KMG-IV): sequencing the most valuable type-strain genomes for metagenomic binning, comparative biology and taxonomic classification.</title>
        <authorList>
            <person name="Goeker M."/>
        </authorList>
    </citation>
    <scope>NUCLEOTIDE SEQUENCE [LARGE SCALE GENOMIC DNA]</scope>
    <source>
        <strain evidence="12 13">DSM 16097</strain>
    </source>
</reference>
<evidence type="ECO:0000256" key="2">
    <source>
        <dbReference type="ARBA" id="ARBA00022679"/>
    </source>
</evidence>
<evidence type="ECO:0000256" key="9">
    <source>
        <dbReference type="HAMAP-Rule" id="MF_00144"/>
    </source>
</evidence>
<feature type="site" description="Interaction with tRNA" evidence="9">
    <location>
        <position position="359"/>
    </location>
</feature>
<evidence type="ECO:0000256" key="5">
    <source>
        <dbReference type="ARBA" id="ARBA00022840"/>
    </source>
</evidence>
<keyword evidence="7 9" id="KW-1015">Disulfide bond</keyword>
<keyword evidence="1 9" id="KW-0820">tRNA-binding</keyword>
<feature type="binding site" evidence="9">
    <location>
        <begin position="26"/>
        <end position="33"/>
    </location>
    <ligand>
        <name>ATP</name>
        <dbReference type="ChEBI" id="CHEBI:30616"/>
    </ligand>
</feature>
<feature type="active site" description="Cysteine persulfide intermediate" evidence="9">
    <location>
        <position position="217"/>
    </location>
</feature>
<dbReference type="Pfam" id="PF20259">
    <property type="entry name" value="tRNA_Me_trans_M"/>
    <property type="match status" value="1"/>
</dbReference>
<dbReference type="PANTHER" id="PTHR11933">
    <property type="entry name" value="TRNA 5-METHYLAMINOMETHYL-2-THIOURIDYLATE -METHYLTRANSFERASE"/>
    <property type="match status" value="1"/>
</dbReference>
<dbReference type="HAMAP" id="MF_00144">
    <property type="entry name" value="tRNA_thiouridyl_MnmA"/>
    <property type="match status" value="1"/>
</dbReference>
<keyword evidence="3 9" id="KW-0819">tRNA processing</keyword>
<feature type="binding site" evidence="9">
    <location>
        <position position="144"/>
    </location>
    <ligand>
        <name>ATP</name>
        <dbReference type="ChEBI" id="CHEBI:30616"/>
    </ligand>
</feature>
<dbReference type="FunFam" id="3.40.50.620:FF:000115">
    <property type="entry name" value="tRNA-specific 2-thiouridylase MnmA"/>
    <property type="match status" value="1"/>
</dbReference>
<feature type="disulfide bond" description="Alternate" evidence="9">
    <location>
        <begin position="120"/>
        <end position="217"/>
    </location>
</feature>
<dbReference type="EMBL" id="QGGW01000001">
    <property type="protein sequence ID" value="PWK62738.1"/>
    <property type="molecule type" value="Genomic_DNA"/>
</dbReference>
<comment type="catalytic activity">
    <reaction evidence="8 9">
        <text>S-sulfanyl-L-cysteinyl-[protein] + uridine(34) in tRNA + AH2 + ATP = 2-thiouridine(34) in tRNA + L-cysteinyl-[protein] + A + AMP + diphosphate + H(+)</text>
        <dbReference type="Rhea" id="RHEA:47032"/>
        <dbReference type="Rhea" id="RHEA-COMP:10131"/>
        <dbReference type="Rhea" id="RHEA-COMP:11726"/>
        <dbReference type="Rhea" id="RHEA-COMP:11727"/>
        <dbReference type="Rhea" id="RHEA-COMP:11728"/>
        <dbReference type="ChEBI" id="CHEBI:13193"/>
        <dbReference type="ChEBI" id="CHEBI:15378"/>
        <dbReference type="ChEBI" id="CHEBI:17499"/>
        <dbReference type="ChEBI" id="CHEBI:29950"/>
        <dbReference type="ChEBI" id="CHEBI:30616"/>
        <dbReference type="ChEBI" id="CHEBI:33019"/>
        <dbReference type="ChEBI" id="CHEBI:61963"/>
        <dbReference type="ChEBI" id="CHEBI:65315"/>
        <dbReference type="ChEBI" id="CHEBI:87170"/>
        <dbReference type="ChEBI" id="CHEBI:456215"/>
        <dbReference type="EC" id="2.8.1.13"/>
    </reaction>
</comment>
<dbReference type="AlphaFoldDB" id="A0A316GQ35"/>
<evidence type="ECO:0000256" key="6">
    <source>
        <dbReference type="ARBA" id="ARBA00022884"/>
    </source>
</evidence>
<dbReference type="FunFam" id="2.30.30.280:FF:000001">
    <property type="entry name" value="tRNA-specific 2-thiouridylase MnmA"/>
    <property type="match status" value="1"/>
</dbReference>
<organism evidence="12 13">
    <name type="scientific">Roseicyclus mahoneyensis</name>
    <dbReference type="NCBI Taxonomy" id="164332"/>
    <lineage>
        <taxon>Bacteria</taxon>
        <taxon>Pseudomonadati</taxon>
        <taxon>Pseudomonadota</taxon>
        <taxon>Alphaproteobacteria</taxon>
        <taxon>Rhodobacterales</taxon>
        <taxon>Roseobacteraceae</taxon>
        <taxon>Roseicyclus</taxon>
    </lineage>
</organism>
<dbReference type="GO" id="GO:0103016">
    <property type="term" value="F:tRNA-uridine 2-sulfurtransferase activity"/>
    <property type="evidence" value="ECO:0007669"/>
    <property type="project" value="UniProtKB-EC"/>
</dbReference>
<dbReference type="RefSeq" id="WP_109665580.1">
    <property type="nucleotide sequence ID" value="NZ_QGGW01000001.1"/>
</dbReference>
<dbReference type="SUPFAM" id="SSF52402">
    <property type="entry name" value="Adenine nucleotide alpha hydrolases-like"/>
    <property type="match status" value="1"/>
</dbReference>
<evidence type="ECO:0000256" key="7">
    <source>
        <dbReference type="ARBA" id="ARBA00023157"/>
    </source>
</evidence>
<dbReference type="GO" id="GO:0000049">
    <property type="term" value="F:tRNA binding"/>
    <property type="evidence" value="ECO:0007669"/>
    <property type="project" value="UniProtKB-KW"/>
</dbReference>
<dbReference type="OrthoDB" id="9800696at2"/>
<feature type="domain" description="tRNA-specific 2-thiouridylase MnmA-like C-terminal" evidence="10">
    <location>
        <begin position="301"/>
        <end position="377"/>
    </location>
</feature>
<keyword evidence="2 9" id="KW-0808">Transferase</keyword>
<proteinExistence type="inferred from homology"/>
<evidence type="ECO:0000256" key="3">
    <source>
        <dbReference type="ARBA" id="ARBA00022694"/>
    </source>
</evidence>
<feature type="active site" description="Nucleophile" evidence="9">
    <location>
        <position position="120"/>
    </location>
</feature>
<keyword evidence="4 9" id="KW-0547">Nucleotide-binding</keyword>
<dbReference type="InterPro" id="IPR046885">
    <property type="entry name" value="MnmA-like_C"/>
</dbReference>
<keyword evidence="12" id="KW-0489">Methyltransferase</keyword>
<dbReference type="GO" id="GO:0005524">
    <property type="term" value="F:ATP binding"/>
    <property type="evidence" value="ECO:0007669"/>
    <property type="project" value="UniProtKB-KW"/>
</dbReference>
<dbReference type="Gene3D" id="2.40.30.10">
    <property type="entry name" value="Translation factors"/>
    <property type="match status" value="1"/>
</dbReference>
<dbReference type="EC" id="2.8.1.13" evidence="9"/>
<name>A0A316GQ35_9RHOB</name>
<evidence type="ECO:0000256" key="8">
    <source>
        <dbReference type="ARBA" id="ARBA00051542"/>
    </source>
</evidence>